<name>A0A3A1UPH9_9BACL</name>
<feature type="domain" description="Regulator of ribonuclease activity B" evidence="2">
    <location>
        <begin position="145"/>
        <end position="239"/>
    </location>
</feature>
<dbReference type="InterPro" id="IPR016097">
    <property type="entry name" value="DUF695"/>
</dbReference>
<evidence type="ECO:0000313" key="3">
    <source>
        <dbReference type="EMBL" id="RIX50264.1"/>
    </source>
</evidence>
<dbReference type="Gene3D" id="3.30.70.970">
    <property type="entry name" value="RraB-like"/>
    <property type="match status" value="1"/>
</dbReference>
<dbReference type="OrthoDB" id="7839302at2"/>
<reference evidence="3 4" key="1">
    <citation type="submission" date="2018-09" db="EMBL/GenBank/DDBJ databases">
        <title>Paenibacillus aracenensis nov. sp. isolated from a cave in southern Spain.</title>
        <authorList>
            <person name="Jurado V."/>
            <person name="Gutierrez-Patricio S."/>
            <person name="Gonzalez-Pimentel J.L."/>
            <person name="Miller A.Z."/>
            <person name="Laiz L."/>
            <person name="Saiz-Jimenez C."/>
        </authorList>
    </citation>
    <scope>NUCLEOTIDE SEQUENCE [LARGE SCALE GENOMIC DNA]</scope>
    <source>
        <strain evidence="3 4">DSM 22867</strain>
    </source>
</reference>
<keyword evidence="4" id="KW-1185">Reference proteome</keyword>
<dbReference type="InterPro" id="IPR009671">
    <property type="entry name" value="RraB_dom"/>
</dbReference>
<sequence>MSDNWNTYMTYIDHKPASFLLDLDPWGSGEYDHFIHLYQLRLVLNEPTDEGLTTNEEASDLYAIEDAIHDVLSGHYLFVGRITTDGRRDFFYYTDSDDGSELKRLAAKHIVSHKYSVDRVEEQSPRSFYEQFLYPDQLSWKRMLNRQLVDKLTELGDDLRKPRPVNHWIYFSSEESCRLFMKKVQKEGFQIEEQNRQQDRYSLRISRKDEVQLHAINEVTDFLVHAAQECNGDYDGWETQVIEQKSILGGLKKMFR</sequence>
<dbReference type="SUPFAM" id="SSF89946">
    <property type="entry name" value="Hypothetical protein VC0424"/>
    <property type="match status" value="1"/>
</dbReference>
<evidence type="ECO:0000313" key="4">
    <source>
        <dbReference type="Proteomes" id="UP000266482"/>
    </source>
</evidence>
<dbReference type="EMBL" id="QXQA01000015">
    <property type="protein sequence ID" value="RIX50264.1"/>
    <property type="molecule type" value="Genomic_DNA"/>
</dbReference>
<dbReference type="AlphaFoldDB" id="A0A3A1UPH9"/>
<dbReference type="RefSeq" id="WP_119602013.1">
    <property type="nucleotide sequence ID" value="NZ_QXQA01000015.1"/>
</dbReference>
<dbReference type="Pfam" id="PF05117">
    <property type="entry name" value="DUF695"/>
    <property type="match status" value="1"/>
</dbReference>
<protein>
    <submittedName>
        <fullName evidence="3">DUF695 domain-containing protein</fullName>
    </submittedName>
</protein>
<evidence type="ECO:0000259" key="2">
    <source>
        <dbReference type="Pfam" id="PF06877"/>
    </source>
</evidence>
<feature type="domain" description="DUF695" evidence="1">
    <location>
        <begin position="3"/>
        <end position="134"/>
    </location>
</feature>
<organism evidence="3 4">
    <name type="scientific">Paenibacillus nanensis</name>
    <dbReference type="NCBI Taxonomy" id="393251"/>
    <lineage>
        <taxon>Bacteria</taxon>
        <taxon>Bacillati</taxon>
        <taxon>Bacillota</taxon>
        <taxon>Bacilli</taxon>
        <taxon>Bacillales</taxon>
        <taxon>Paenibacillaceae</taxon>
        <taxon>Paenibacillus</taxon>
    </lineage>
</organism>
<accession>A0A3A1UPH9</accession>
<dbReference type="InterPro" id="IPR036701">
    <property type="entry name" value="RraB-like_sf"/>
</dbReference>
<gene>
    <name evidence="3" type="ORF">D3P08_20645</name>
</gene>
<dbReference type="Pfam" id="PF06877">
    <property type="entry name" value="RraB"/>
    <property type="match status" value="1"/>
</dbReference>
<dbReference type="Proteomes" id="UP000266482">
    <property type="component" value="Unassembled WGS sequence"/>
</dbReference>
<evidence type="ECO:0000259" key="1">
    <source>
        <dbReference type="Pfam" id="PF05117"/>
    </source>
</evidence>
<comment type="caution">
    <text evidence="3">The sequence shown here is derived from an EMBL/GenBank/DDBJ whole genome shotgun (WGS) entry which is preliminary data.</text>
</comment>
<proteinExistence type="predicted"/>